<dbReference type="InterPro" id="IPR022369">
    <property type="entry name" value="Integral_membrane_TerC_rswitch"/>
</dbReference>
<dbReference type="Pfam" id="PF03741">
    <property type="entry name" value="TerC"/>
    <property type="match status" value="1"/>
</dbReference>
<keyword evidence="5 7" id="KW-0472">Membrane</keyword>
<evidence type="ECO:0000313" key="8">
    <source>
        <dbReference type="EMBL" id="BDG06881.1"/>
    </source>
</evidence>
<comment type="similarity">
    <text evidence="2">Belongs to the TerC family.</text>
</comment>
<feature type="transmembrane region" description="Helical" evidence="7">
    <location>
        <begin position="80"/>
        <end position="98"/>
    </location>
</feature>
<comment type="subcellular location">
    <subcellularLocation>
        <location evidence="1">Membrane</location>
        <topology evidence="1">Multi-pass membrane protein</topology>
    </subcellularLocation>
</comment>
<reference evidence="9" key="1">
    <citation type="journal article" date="2022" name="Int. J. Syst. Evol. Microbiol.">
        <title>Anaeromyxobacter oryzae sp. nov., Anaeromyxobacter diazotrophicus sp. nov. and Anaeromyxobacter paludicola sp. nov., isolated from paddy soils.</title>
        <authorList>
            <person name="Itoh H."/>
            <person name="Xu Z."/>
            <person name="Mise K."/>
            <person name="Masuda Y."/>
            <person name="Ushijima N."/>
            <person name="Hayakawa C."/>
            <person name="Shiratori Y."/>
            <person name="Senoo K."/>
        </authorList>
    </citation>
    <scope>NUCLEOTIDE SEQUENCE [LARGE SCALE GENOMIC DNA]</scope>
    <source>
        <strain evidence="9">Red232</strain>
    </source>
</reference>
<keyword evidence="3 7" id="KW-0812">Transmembrane</keyword>
<feature type="transmembrane region" description="Helical" evidence="7">
    <location>
        <begin position="105"/>
        <end position="127"/>
    </location>
</feature>
<name>A0ABN6N137_9BACT</name>
<feature type="transmembrane region" description="Helical" evidence="7">
    <location>
        <begin position="6"/>
        <end position="28"/>
    </location>
</feature>
<keyword evidence="9" id="KW-1185">Reference proteome</keyword>
<evidence type="ECO:0000256" key="2">
    <source>
        <dbReference type="ARBA" id="ARBA00007511"/>
    </source>
</evidence>
<evidence type="ECO:0000256" key="3">
    <source>
        <dbReference type="ARBA" id="ARBA00022692"/>
    </source>
</evidence>
<organism evidence="8 9">
    <name type="scientific">Anaeromyxobacter oryzae</name>
    <dbReference type="NCBI Taxonomy" id="2918170"/>
    <lineage>
        <taxon>Bacteria</taxon>
        <taxon>Pseudomonadati</taxon>
        <taxon>Myxococcota</taxon>
        <taxon>Myxococcia</taxon>
        <taxon>Myxococcales</taxon>
        <taxon>Cystobacterineae</taxon>
        <taxon>Anaeromyxobacteraceae</taxon>
        <taxon>Anaeromyxobacter</taxon>
    </lineage>
</organism>
<gene>
    <name evidence="8" type="ORF">AMOR_58770</name>
</gene>
<protein>
    <submittedName>
        <fullName evidence="8">Membrane protein</fullName>
    </submittedName>
</protein>
<feature type="compositionally biased region" description="Low complexity" evidence="6">
    <location>
        <begin position="319"/>
        <end position="333"/>
    </location>
</feature>
<accession>A0ABN6N137</accession>
<proteinExistence type="inferred from homology"/>
<evidence type="ECO:0000256" key="7">
    <source>
        <dbReference type="SAM" id="Phobius"/>
    </source>
</evidence>
<sequence>MDGIGTPWLWGGFLALVLALLALDLGVFHRKDRAITAREALSWTVVWIVLSLAFCGFIGWRYGGDRAVEYLTGYLIEKSLSVDNLFVFVLVFASFRIPPRYQHRVLFWGILSALVLRAGMILGGSALLQRFGWLVYVFGAFLVVTGVRLLRHSEAEHDPSRSWAFRVIRRVVPATTRIEGHHFFVREAGRHVATPLFLALALIEVSDVVFALDSIPAIFGVTLDPFIVFTSNIFAILGLRSLYFAMASLLGRFEFLKVGLALVLVFIGLKMTLSAWVHVPSAVSLGVVGALLGGSIAVSLRKTRDLARGGGHAAGGAPPGRDGAPAARRTSAS</sequence>
<feature type="transmembrane region" description="Helical" evidence="7">
    <location>
        <begin position="225"/>
        <end position="243"/>
    </location>
</feature>
<dbReference type="PANTHER" id="PTHR30238">
    <property type="entry name" value="MEMBRANE BOUND PREDICTED REDOX MODULATOR"/>
    <property type="match status" value="1"/>
</dbReference>
<feature type="transmembrane region" description="Helical" evidence="7">
    <location>
        <begin position="133"/>
        <end position="151"/>
    </location>
</feature>
<feature type="region of interest" description="Disordered" evidence="6">
    <location>
        <begin position="309"/>
        <end position="333"/>
    </location>
</feature>
<feature type="transmembrane region" description="Helical" evidence="7">
    <location>
        <begin position="196"/>
        <end position="219"/>
    </location>
</feature>
<evidence type="ECO:0000256" key="5">
    <source>
        <dbReference type="ARBA" id="ARBA00023136"/>
    </source>
</evidence>
<feature type="compositionally biased region" description="Gly residues" evidence="6">
    <location>
        <begin position="309"/>
        <end position="318"/>
    </location>
</feature>
<evidence type="ECO:0000256" key="1">
    <source>
        <dbReference type="ARBA" id="ARBA00004141"/>
    </source>
</evidence>
<feature type="transmembrane region" description="Helical" evidence="7">
    <location>
        <begin position="40"/>
        <end position="60"/>
    </location>
</feature>
<evidence type="ECO:0000256" key="4">
    <source>
        <dbReference type="ARBA" id="ARBA00022989"/>
    </source>
</evidence>
<feature type="transmembrane region" description="Helical" evidence="7">
    <location>
        <begin position="282"/>
        <end position="300"/>
    </location>
</feature>
<dbReference type="RefSeq" id="WP_248357355.1">
    <property type="nucleotide sequence ID" value="NZ_AP025591.1"/>
</dbReference>
<dbReference type="InterPro" id="IPR005496">
    <property type="entry name" value="Integral_membrane_TerC"/>
</dbReference>
<dbReference type="Proteomes" id="UP001162891">
    <property type="component" value="Chromosome"/>
</dbReference>
<evidence type="ECO:0000256" key="6">
    <source>
        <dbReference type="SAM" id="MobiDB-lite"/>
    </source>
</evidence>
<feature type="transmembrane region" description="Helical" evidence="7">
    <location>
        <begin position="255"/>
        <end position="276"/>
    </location>
</feature>
<dbReference type="PANTHER" id="PTHR30238:SF0">
    <property type="entry name" value="THYLAKOID MEMBRANE PROTEIN TERC, CHLOROPLASTIC"/>
    <property type="match status" value="1"/>
</dbReference>
<dbReference type="NCBIfam" id="TIGR03718">
    <property type="entry name" value="R_switched_Alx"/>
    <property type="match status" value="1"/>
</dbReference>
<evidence type="ECO:0000313" key="9">
    <source>
        <dbReference type="Proteomes" id="UP001162891"/>
    </source>
</evidence>
<keyword evidence="4 7" id="KW-1133">Transmembrane helix</keyword>
<dbReference type="EMBL" id="AP025591">
    <property type="protein sequence ID" value="BDG06881.1"/>
    <property type="molecule type" value="Genomic_DNA"/>
</dbReference>